<dbReference type="PANTHER" id="PTHR10270">
    <property type="entry name" value="SOX TRANSCRIPTION FACTOR"/>
    <property type="match status" value="1"/>
</dbReference>
<name>A0A6G1SFJ7_9ACAR</name>
<evidence type="ECO:0000256" key="3">
    <source>
        <dbReference type="ARBA" id="ARBA00023242"/>
    </source>
</evidence>
<dbReference type="SMART" id="SM00398">
    <property type="entry name" value="HMG"/>
    <property type="match status" value="1"/>
</dbReference>
<reference evidence="7" key="1">
    <citation type="submission" date="2018-10" db="EMBL/GenBank/DDBJ databases">
        <title>Transcriptome assembly of Aceria tosichella (Wheat curl mite) Type 2.</title>
        <authorList>
            <person name="Scully E.D."/>
            <person name="Geib S.M."/>
            <person name="Palmer N.A."/>
            <person name="Gupta A.K."/>
            <person name="Sarath G."/>
            <person name="Tatineni S."/>
        </authorList>
    </citation>
    <scope>NUCLEOTIDE SEQUENCE</scope>
    <source>
        <strain evidence="7">LincolnNE</strain>
    </source>
</reference>
<gene>
    <name evidence="7" type="primary">Sox14</name>
    <name evidence="7" type="ORF">g.10037</name>
</gene>
<dbReference type="FunFam" id="1.10.30.10:FF:000002">
    <property type="entry name" value="transcription factor Sox-2"/>
    <property type="match status" value="1"/>
</dbReference>
<dbReference type="GO" id="GO:0000122">
    <property type="term" value="P:negative regulation of transcription by RNA polymerase II"/>
    <property type="evidence" value="ECO:0007669"/>
    <property type="project" value="TreeGrafter"/>
</dbReference>
<proteinExistence type="predicted"/>
<dbReference type="SUPFAM" id="SSF47095">
    <property type="entry name" value="HMG-box"/>
    <property type="match status" value="1"/>
</dbReference>
<keyword evidence="2 4" id="KW-0238">DNA-binding</keyword>
<evidence type="ECO:0000256" key="2">
    <source>
        <dbReference type="ARBA" id="ARBA00023125"/>
    </source>
</evidence>
<dbReference type="PROSITE" id="PS50118">
    <property type="entry name" value="HMG_BOX_2"/>
    <property type="match status" value="1"/>
</dbReference>
<dbReference type="GO" id="GO:0007420">
    <property type="term" value="P:brain development"/>
    <property type="evidence" value="ECO:0007669"/>
    <property type="project" value="TreeGrafter"/>
</dbReference>
<dbReference type="AlphaFoldDB" id="A0A6G1SFJ7"/>
<dbReference type="PANTHER" id="PTHR10270:SF323">
    <property type="entry name" value="TRANSCRIPTION FACTOR SOX-14-RELATED"/>
    <property type="match status" value="1"/>
</dbReference>
<accession>A0A6G1SFJ7</accession>
<feature type="region of interest" description="Disordered" evidence="5">
    <location>
        <begin position="13"/>
        <end position="95"/>
    </location>
</feature>
<evidence type="ECO:0000256" key="5">
    <source>
        <dbReference type="SAM" id="MobiDB-lite"/>
    </source>
</evidence>
<feature type="domain" description="HMG box" evidence="6">
    <location>
        <begin position="95"/>
        <end position="163"/>
    </location>
</feature>
<dbReference type="GO" id="GO:0030182">
    <property type="term" value="P:neuron differentiation"/>
    <property type="evidence" value="ECO:0007669"/>
    <property type="project" value="TreeGrafter"/>
</dbReference>
<dbReference type="InterPro" id="IPR050140">
    <property type="entry name" value="SRY-related_HMG-box_TF-like"/>
</dbReference>
<keyword evidence="3 4" id="KW-0539">Nucleus</keyword>
<dbReference type="Gene3D" id="1.10.30.10">
    <property type="entry name" value="High mobility group box domain"/>
    <property type="match status" value="1"/>
</dbReference>
<dbReference type="Pfam" id="PF00505">
    <property type="entry name" value="HMG_box"/>
    <property type="match status" value="1"/>
</dbReference>
<dbReference type="GO" id="GO:0001228">
    <property type="term" value="F:DNA-binding transcription activator activity, RNA polymerase II-specific"/>
    <property type="evidence" value="ECO:0007669"/>
    <property type="project" value="TreeGrafter"/>
</dbReference>
<protein>
    <submittedName>
        <fullName evidence="7">Transcription factor SOX-14</fullName>
    </submittedName>
</protein>
<dbReference type="InterPro" id="IPR009071">
    <property type="entry name" value="HMG_box_dom"/>
</dbReference>
<organism evidence="7">
    <name type="scientific">Aceria tosichella</name>
    <name type="common">wheat curl mite</name>
    <dbReference type="NCBI Taxonomy" id="561515"/>
    <lineage>
        <taxon>Eukaryota</taxon>
        <taxon>Metazoa</taxon>
        <taxon>Ecdysozoa</taxon>
        <taxon>Arthropoda</taxon>
        <taxon>Chelicerata</taxon>
        <taxon>Arachnida</taxon>
        <taxon>Acari</taxon>
        <taxon>Acariformes</taxon>
        <taxon>Trombidiformes</taxon>
        <taxon>Prostigmata</taxon>
        <taxon>Eupodina</taxon>
        <taxon>Eriophyoidea</taxon>
        <taxon>Eriophyidae</taxon>
        <taxon>Eriophyinae</taxon>
        <taxon>Aceriini</taxon>
        <taxon>Aceria</taxon>
    </lineage>
</organism>
<evidence type="ECO:0000259" key="6">
    <source>
        <dbReference type="PROSITE" id="PS50118"/>
    </source>
</evidence>
<feature type="DNA-binding region" description="HMG box" evidence="4">
    <location>
        <begin position="95"/>
        <end position="163"/>
    </location>
</feature>
<dbReference type="GO" id="GO:0005634">
    <property type="term" value="C:nucleus"/>
    <property type="evidence" value="ECO:0007669"/>
    <property type="project" value="UniProtKB-SubCell"/>
</dbReference>
<feature type="compositionally biased region" description="Low complexity" evidence="5">
    <location>
        <begin position="23"/>
        <end position="86"/>
    </location>
</feature>
<evidence type="ECO:0000256" key="1">
    <source>
        <dbReference type="ARBA" id="ARBA00004123"/>
    </source>
</evidence>
<sequence>MFAVRLGGSAIGSHRFEPNELWSSSSHHSTLSSSSNPDSCNTDTNASSATTATTSSSASSTTSSSSLSSTSSSVSPNSNSSTSITTGVKRSASHIKRPMNSFMVWSQIQRKKICTESPEMHNAEISKRLGREWKLLSQEDRQPYIEEAERLRVIHLKEHPDYKYRPRKKAKKSPTNETQIISGLTTDNSRCSTFAPETSRCSTTVTDITDASRCSASLIESSGCSASLVESSRCSASLIESSRCSASLIDSSRCSGTLNESSRFSGTLNEASRCSGSVTSDSASTITPTNTHADSNSNSIDDFELDWNVEDMGLHSVFLEDDWFIF</sequence>
<evidence type="ECO:0000313" key="7">
    <source>
        <dbReference type="EMBL" id="MDE48742.1"/>
    </source>
</evidence>
<evidence type="ECO:0000256" key="4">
    <source>
        <dbReference type="PROSITE-ProRule" id="PRU00267"/>
    </source>
</evidence>
<comment type="subcellular location">
    <subcellularLocation>
        <location evidence="1">Nucleus</location>
    </subcellularLocation>
</comment>
<dbReference type="CDD" id="cd22029">
    <property type="entry name" value="HMG-box_SoxC"/>
    <property type="match status" value="1"/>
</dbReference>
<dbReference type="InterPro" id="IPR036910">
    <property type="entry name" value="HMG_box_dom_sf"/>
</dbReference>
<dbReference type="EMBL" id="GGYP01003971">
    <property type="protein sequence ID" value="MDE48742.1"/>
    <property type="molecule type" value="Transcribed_RNA"/>
</dbReference>
<dbReference type="GO" id="GO:0000978">
    <property type="term" value="F:RNA polymerase II cis-regulatory region sequence-specific DNA binding"/>
    <property type="evidence" value="ECO:0007669"/>
    <property type="project" value="TreeGrafter"/>
</dbReference>